<name>A0AAU8IE59_9BACL</name>
<dbReference type="EMBL" id="CP159510">
    <property type="protein sequence ID" value="XCJ16378.1"/>
    <property type="molecule type" value="Genomic_DNA"/>
</dbReference>
<organism evidence="1">
    <name type="scientific">Sporolactobacillus sp. Y61</name>
    <dbReference type="NCBI Taxonomy" id="3160863"/>
    <lineage>
        <taxon>Bacteria</taxon>
        <taxon>Bacillati</taxon>
        <taxon>Bacillota</taxon>
        <taxon>Bacilli</taxon>
        <taxon>Bacillales</taxon>
        <taxon>Sporolactobacillaceae</taxon>
        <taxon>Sporolactobacillus</taxon>
    </lineage>
</organism>
<accession>A0AAU8IE59</accession>
<protein>
    <recommendedName>
        <fullName evidence="2">HPr family phosphocarrier protein</fullName>
    </recommendedName>
</protein>
<gene>
    <name evidence="1" type="ORF">ABNN70_11950</name>
</gene>
<dbReference type="AlphaFoldDB" id="A0AAU8IE59"/>
<proteinExistence type="predicted"/>
<evidence type="ECO:0000313" key="1">
    <source>
        <dbReference type="EMBL" id="XCJ16378.1"/>
    </source>
</evidence>
<sequence>MTKQIVSIKVPMKSMSALTLRHALRLYEIIRKSECTAYFSSGDKTISINDLPKTIRDLSMIKSKEILLVIEGENADLLYQKIKGSIKISEENARENPGLYRQEK</sequence>
<dbReference type="RefSeq" id="WP_129928876.1">
    <property type="nucleotide sequence ID" value="NZ_CP159510.1"/>
</dbReference>
<evidence type="ECO:0008006" key="2">
    <source>
        <dbReference type="Google" id="ProtNLM"/>
    </source>
</evidence>
<reference evidence="1" key="1">
    <citation type="submission" date="2024-06" db="EMBL/GenBank/DDBJ databases">
        <authorList>
            <person name="Fan A."/>
            <person name="Zhang F.Y."/>
            <person name="Zhang L."/>
        </authorList>
    </citation>
    <scope>NUCLEOTIDE SEQUENCE</scope>
    <source>
        <strain evidence="1">Y61</strain>
    </source>
</reference>